<organism evidence="1 2">
    <name type="scientific">Racocetra persica</name>
    <dbReference type="NCBI Taxonomy" id="160502"/>
    <lineage>
        <taxon>Eukaryota</taxon>
        <taxon>Fungi</taxon>
        <taxon>Fungi incertae sedis</taxon>
        <taxon>Mucoromycota</taxon>
        <taxon>Glomeromycotina</taxon>
        <taxon>Glomeromycetes</taxon>
        <taxon>Diversisporales</taxon>
        <taxon>Gigasporaceae</taxon>
        <taxon>Racocetra</taxon>
    </lineage>
</organism>
<gene>
    <name evidence="1" type="ORF">RPERSI_LOCUS5155</name>
</gene>
<dbReference type="Proteomes" id="UP000789920">
    <property type="component" value="Unassembled WGS sequence"/>
</dbReference>
<name>A0ACA9MAZ7_9GLOM</name>
<keyword evidence="2" id="KW-1185">Reference proteome</keyword>
<comment type="caution">
    <text evidence="1">The sequence shown here is derived from an EMBL/GenBank/DDBJ whole genome shotgun (WGS) entry which is preliminary data.</text>
</comment>
<dbReference type="EMBL" id="CAJVQC010007590">
    <property type="protein sequence ID" value="CAG8581279.1"/>
    <property type="molecule type" value="Genomic_DNA"/>
</dbReference>
<accession>A0ACA9MAZ7</accession>
<reference evidence="1" key="1">
    <citation type="submission" date="2021-06" db="EMBL/GenBank/DDBJ databases">
        <authorList>
            <person name="Kallberg Y."/>
            <person name="Tangrot J."/>
            <person name="Rosling A."/>
        </authorList>
    </citation>
    <scope>NUCLEOTIDE SEQUENCE</scope>
    <source>
        <strain evidence="1">MA461A</strain>
    </source>
</reference>
<protein>
    <submittedName>
        <fullName evidence="1">34018_t:CDS:1</fullName>
    </submittedName>
</protein>
<sequence length="300" mass="33106">MESEAAREEKLLVAKKKLRKYQKKKATNASTDGSSTSTRRTSLESTAATSTRRSSVTSDSGSVRTDGTSQEINTTVDENNALADVVSNNNEIPASQALPLTSHGSLVEGLQPITLPPGQQSQTDLLSNTIDSVPVENTISSGISGNEPFSFEALANICRMQQQTIALLVEEKTALASELEKYSAMADRFKSSEELLEEGQLLVDALRRQNSELEEKIRNGEDRLKDSDDQKKKIIESLQSQNTRVEQLEKDNKQLMSQLNNKDSIIEQLTTEKAKIRSVSDEVEALQKTLQDKEDRSTTL</sequence>
<evidence type="ECO:0000313" key="2">
    <source>
        <dbReference type="Proteomes" id="UP000789920"/>
    </source>
</evidence>
<proteinExistence type="predicted"/>
<evidence type="ECO:0000313" key="1">
    <source>
        <dbReference type="EMBL" id="CAG8581279.1"/>
    </source>
</evidence>